<dbReference type="UniPathway" id="UPA00545">
    <property type="reaction ID" value="UER00823"/>
</dbReference>
<dbReference type="SUPFAM" id="SSF51126">
    <property type="entry name" value="Pectin lyase-like"/>
    <property type="match status" value="1"/>
</dbReference>
<comment type="catalytic activity">
    <reaction evidence="5">
        <text>[(1-&gt;4)-alpha-D-galacturonosyl methyl ester](n) + n H2O = [(1-&gt;4)-alpha-D-galacturonosyl](n) + n methanol + n H(+)</text>
        <dbReference type="Rhea" id="RHEA:22380"/>
        <dbReference type="Rhea" id="RHEA-COMP:14570"/>
        <dbReference type="Rhea" id="RHEA-COMP:14573"/>
        <dbReference type="ChEBI" id="CHEBI:15377"/>
        <dbReference type="ChEBI" id="CHEBI:15378"/>
        <dbReference type="ChEBI" id="CHEBI:17790"/>
        <dbReference type="ChEBI" id="CHEBI:140522"/>
        <dbReference type="ChEBI" id="CHEBI:140523"/>
        <dbReference type="EC" id="3.1.1.11"/>
    </reaction>
</comment>
<sequence length="433" mass="47445">MRPQLTEDAADRFRRDNVLRYVGTAGAERDDPWCPVPLDAAGLRPDYVVGPGGGYASVQEAVNRALQEQRHGRVVIGVAAGVYCGLVYVPRASFAVTLIGLGASPSDVVLAENIDAEMQGPEYIRRFASHFANAPENVAKLYRRIAGLSPISTAHASVLRVENDGFQLLNLTVQNTYNCDRSQGGDLAVNALGQFRNGQHQAVALLVAGADRVQVQNVVLSSFQDTLYLQSPTKGETVRSSFVDCDIEGDVDFIFGQSTAWFERCTIRTLTSRAAKSWATAPSTDLRTPYGFVFNACNFTHDGKAQQGQCYLGRQWFEGVRATPFGAADIPGYRVNVGPVSFFDPPVGTISRATLNSVGKCVILRSLIGDHIDTTAPWDAWSGNEWNPRHRPALYRASDMLSPLADWLREQGQTYEDICPDMPFLAEYQNRTA</sequence>
<dbReference type="AlphaFoldDB" id="A0A1R3X8Y0"/>
<dbReference type="GO" id="GO:0009279">
    <property type="term" value="C:cell outer membrane"/>
    <property type="evidence" value="ECO:0007669"/>
    <property type="project" value="TreeGrafter"/>
</dbReference>
<dbReference type="OrthoDB" id="191551at2"/>
<dbReference type="PANTHER" id="PTHR31321:SF57">
    <property type="entry name" value="PECTINESTERASE 53-RELATED"/>
    <property type="match status" value="1"/>
</dbReference>
<dbReference type="GO" id="GO:0045490">
    <property type="term" value="P:pectin catabolic process"/>
    <property type="evidence" value="ECO:0007669"/>
    <property type="project" value="UniProtKB-UniRule"/>
</dbReference>
<evidence type="ECO:0000256" key="2">
    <source>
        <dbReference type="ARBA" id="ARBA00022801"/>
    </source>
</evidence>
<comment type="pathway">
    <text evidence="5">Glycan metabolism; pectin degradation; 2-dehydro-3-deoxy-D-gluconate from pectin: step 1/5.</text>
</comment>
<evidence type="ECO:0000259" key="6">
    <source>
        <dbReference type="Pfam" id="PF01095"/>
    </source>
</evidence>
<dbReference type="Pfam" id="PF01095">
    <property type="entry name" value="Pectinesterase"/>
    <property type="match status" value="1"/>
</dbReference>
<evidence type="ECO:0000313" key="8">
    <source>
        <dbReference type="Proteomes" id="UP000186997"/>
    </source>
</evidence>
<organism evidence="7 8">
    <name type="scientific">Yoonia rosea</name>
    <dbReference type="NCBI Taxonomy" id="287098"/>
    <lineage>
        <taxon>Bacteria</taxon>
        <taxon>Pseudomonadati</taxon>
        <taxon>Pseudomonadota</taxon>
        <taxon>Alphaproteobacteria</taxon>
        <taxon>Rhodobacterales</taxon>
        <taxon>Paracoccaceae</taxon>
        <taxon>Yoonia</taxon>
    </lineage>
</organism>
<name>A0A1R3X8Y0_9RHOB</name>
<evidence type="ECO:0000313" key="7">
    <source>
        <dbReference type="EMBL" id="SIT87390.1"/>
    </source>
</evidence>
<feature type="active site" evidence="4">
    <location>
        <position position="252"/>
    </location>
</feature>
<dbReference type="EC" id="3.1.1.11" evidence="5"/>
<dbReference type="InterPro" id="IPR011050">
    <property type="entry name" value="Pectin_lyase_fold/virulence"/>
</dbReference>
<dbReference type="RefSeq" id="WP_076659998.1">
    <property type="nucleotide sequence ID" value="NZ_FTPR01000002.1"/>
</dbReference>
<evidence type="ECO:0000256" key="3">
    <source>
        <dbReference type="ARBA" id="ARBA00023085"/>
    </source>
</evidence>
<evidence type="ECO:0000256" key="4">
    <source>
        <dbReference type="PROSITE-ProRule" id="PRU10040"/>
    </source>
</evidence>
<keyword evidence="2 5" id="KW-0378">Hydrolase</keyword>
<comment type="similarity">
    <text evidence="1">Belongs to the pectinesterase family.</text>
</comment>
<dbReference type="Gene3D" id="2.160.20.10">
    <property type="entry name" value="Single-stranded right-handed beta-helix, Pectin lyase-like"/>
    <property type="match status" value="1"/>
</dbReference>
<proteinExistence type="inferred from homology"/>
<dbReference type="PANTHER" id="PTHR31321">
    <property type="entry name" value="ACYL-COA THIOESTER HYDROLASE YBHC-RELATED"/>
    <property type="match status" value="1"/>
</dbReference>
<keyword evidence="8" id="KW-1185">Reference proteome</keyword>
<accession>A0A1R3X8Y0</accession>
<dbReference type="InterPro" id="IPR033131">
    <property type="entry name" value="Pectinesterase_Asp_AS"/>
</dbReference>
<dbReference type="GO" id="GO:0030599">
    <property type="term" value="F:pectinesterase activity"/>
    <property type="evidence" value="ECO:0007669"/>
    <property type="project" value="UniProtKB-UniRule"/>
</dbReference>
<protein>
    <recommendedName>
        <fullName evidence="5">Pectinesterase</fullName>
        <ecNumber evidence="5">3.1.1.11</ecNumber>
    </recommendedName>
</protein>
<dbReference type="InterPro" id="IPR000070">
    <property type="entry name" value="Pectinesterase_cat"/>
</dbReference>
<gene>
    <name evidence="7" type="ORF">SAMN05421665_2382</name>
</gene>
<feature type="domain" description="Pectinesterase catalytic" evidence="6">
    <location>
        <begin position="199"/>
        <end position="317"/>
    </location>
</feature>
<dbReference type="STRING" id="287098.SAMN05421665_2382"/>
<evidence type="ECO:0000256" key="1">
    <source>
        <dbReference type="ARBA" id="ARBA00008891"/>
    </source>
</evidence>
<dbReference type="InterPro" id="IPR012334">
    <property type="entry name" value="Pectin_lyas_fold"/>
</dbReference>
<dbReference type="Proteomes" id="UP000186997">
    <property type="component" value="Unassembled WGS sequence"/>
</dbReference>
<reference evidence="8" key="1">
    <citation type="submission" date="2017-01" db="EMBL/GenBank/DDBJ databases">
        <authorList>
            <person name="Varghese N."/>
            <person name="Submissions S."/>
        </authorList>
    </citation>
    <scope>NUCLEOTIDE SEQUENCE [LARGE SCALE GENOMIC DNA]</scope>
    <source>
        <strain evidence="8">DSM 29591</strain>
    </source>
</reference>
<evidence type="ECO:0000256" key="5">
    <source>
        <dbReference type="RuleBase" id="RU000589"/>
    </source>
</evidence>
<dbReference type="EMBL" id="FTPR01000002">
    <property type="protein sequence ID" value="SIT87390.1"/>
    <property type="molecule type" value="Genomic_DNA"/>
</dbReference>
<dbReference type="GO" id="GO:0042545">
    <property type="term" value="P:cell wall modification"/>
    <property type="evidence" value="ECO:0007669"/>
    <property type="project" value="UniProtKB-UniRule"/>
</dbReference>
<keyword evidence="3 5" id="KW-0063">Aspartyl esterase</keyword>
<dbReference type="PROSITE" id="PS00503">
    <property type="entry name" value="PECTINESTERASE_2"/>
    <property type="match status" value="1"/>
</dbReference>